<organism evidence="3 4">
    <name type="scientific">Corynebacterium anserum</name>
    <dbReference type="NCBI Taxonomy" id="2684406"/>
    <lineage>
        <taxon>Bacteria</taxon>
        <taxon>Bacillati</taxon>
        <taxon>Actinomycetota</taxon>
        <taxon>Actinomycetes</taxon>
        <taxon>Mycobacteriales</taxon>
        <taxon>Corynebacteriaceae</taxon>
        <taxon>Corynebacterium</taxon>
    </lineage>
</organism>
<reference evidence="3 4" key="1">
    <citation type="submission" date="2019-12" db="EMBL/GenBank/DDBJ databases">
        <title>Corynebacterium sp. nov., isolated from feces of the Anser Albifrons in China.</title>
        <authorList>
            <person name="Liu Q."/>
        </authorList>
    </citation>
    <scope>NUCLEOTIDE SEQUENCE [LARGE SCALE GENOMIC DNA]</scope>
    <source>
        <strain evidence="3 4">23H37-10</strain>
    </source>
</reference>
<dbReference type="KEGG" id="cans:GP473_07570"/>
<feature type="compositionally biased region" description="Polar residues" evidence="1">
    <location>
        <begin position="215"/>
        <end position="232"/>
    </location>
</feature>
<feature type="compositionally biased region" description="Low complexity" evidence="1">
    <location>
        <begin position="160"/>
        <end position="177"/>
    </location>
</feature>
<dbReference type="EMBL" id="CP046883">
    <property type="protein sequence ID" value="QNH96533.1"/>
    <property type="molecule type" value="Genomic_DNA"/>
</dbReference>
<keyword evidence="2" id="KW-0472">Membrane</keyword>
<keyword evidence="2" id="KW-1133">Transmembrane helix</keyword>
<evidence type="ECO:0000256" key="2">
    <source>
        <dbReference type="SAM" id="Phobius"/>
    </source>
</evidence>
<feature type="transmembrane region" description="Helical" evidence="2">
    <location>
        <begin position="100"/>
        <end position="130"/>
    </location>
</feature>
<feature type="region of interest" description="Disordered" evidence="1">
    <location>
        <begin position="141"/>
        <end position="271"/>
    </location>
</feature>
<dbReference type="AlphaFoldDB" id="A0A7G7YPW3"/>
<gene>
    <name evidence="3" type="ORF">GP473_07570</name>
</gene>
<feature type="compositionally biased region" description="Polar residues" evidence="1">
    <location>
        <begin position="192"/>
        <end position="207"/>
    </location>
</feature>
<keyword evidence="2" id="KW-0812">Transmembrane</keyword>
<evidence type="ECO:0000256" key="1">
    <source>
        <dbReference type="SAM" id="MobiDB-lite"/>
    </source>
</evidence>
<sequence>MTKSNSSQDFGDFSELLAEDRVLDAIGRGEYVDSEAHPLYALLSSARAEADANMPEPPVLADLLEQDGSSDTATPATQARGASITTLVPRRYLKFGRNSVAAGGVSITTMLIASGVAAALAVGGLGYAAYKGSIPLPLPNKNVTVHTENDQTGSSESQRGSSKTSTTGDSTSTKPGGALEESERPAESESETPQPTEATTPLESTTGEAAPIPSDTAQQPTDTAVPTEQPTVSDVPVTGGNVRVIEEPAVGGVETSPTKTSPPEIDSPKVNTVVMPGARNREMLSITDTR</sequence>
<dbReference type="RefSeq" id="WP_186276799.1">
    <property type="nucleotide sequence ID" value="NZ_CP046883.1"/>
</dbReference>
<keyword evidence="4" id="KW-1185">Reference proteome</keyword>
<evidence type="ECO:0000313" key="3">
    <source>
        <dbReference type="EMBL" id="QNH96533.1"/>
    </source>
</evidence>
<evidence type="ECO:0000313" key="4">
    <source>
        <dbReference type="Proteomes" id="UP000515275"/>
    </source>
</evidence>
<feature type="compositionally biased region" description="Polar residues" evidence="1">
    <location>
        <begin position="141"/>
        <end position="159"/>
    </location>
</feature>
<proteinExistence type="predicted"/>
<protein>
    <submittedName>
        <fullName evidence="3">Uncharacterized protein</fullName>
    </submittedName>
</protein>
<name>A0A7G7YPW3_9CORY</name>
<accession>A0A7G7YPW3</accession>
<dbReference type="Proteomes" id="UP000515275">
    <property type="component" value="Chromosome"/>
</dbReference>